<organism evidence="1 2">
    <name type="scientific">Basidiobolus ranarum</name>
    <dbReference type="NCBI Taxonomy" id="34480"/>
    <lineage>
        <taxon>Eukaryota</taxon>
        <taxon>Fungi</taxon>
        <taxon>Fungi incertae sedis</taxon>
        <taxon>Zoopagomycota</taxon>
        <taxon>Entomophthoromycotina</taxon>
        <taxon>Basidiobolomycetes</taxon>
        <taxon>Basidiobolales</taxon>
        <taxon>Basidiobolaceae</taxon>
        <taxon>Basidiobolus</taxon>
    </lineage>
</organism>
<proteinExistence type="predicted"/>
<name>A0ABR2VQH9_9FUNG</name>
<dbReference type="Proteomes" id="UP001479436">
    <property type="component" value="Unassembled WGS sequence"/>
</dbReference>
<gene>
    <name evidence="1" type="ORF">K7432_013677</name>
</gene>
<keyword evidence="2" id="KW-1185">Reference proteome</keyword>
<comment type="caution">
    <text evidence="1">The sequence shown here is derived from an EMBL/GenBank/DDBJ whole genome shotgun (WGS) entry which is preliminary data.</text>
</comment>
<evidence type="ECO:0000313" key="2">
    <source>
        <dbReference type="Proteomes" id="UP001479436"/>
    </source>
</evidence>
<accession>A0ABR2VQH9</accession>
<sequence length="127" mass="14840">MNMNCVRQENMTSSEYQVRTLNMLPKALGHSLQDNKFIATDGQVLNITNSHDEFIKNPKQFACLWKNNYFWHQDDKYYMALACVYFHREMPAGNSYEEFQINFSSGNMKKPSMTGVFLLGLVFSQIF</sequence>
<dbReference type="EMBL" id="JASJQH010008267">
    <property type="protein sequence ID" value="KAK9693902.1"/>
    <property type="molecule type" value="Genomic_DNA"/>
</dbReference>
<evidence type="ECO:0000313" key="1">
    <source>
        <dbReference type="EMBL" id="KAK9693902.1"/>
    </source>
</evidence>
<protein>
    <submittedName>
        <fullName evidence="1">Uncharacterized protein</fullName>
    </submittedName>
</protein>
<reference evidence="1 2" key="1">
    <citation type="submission" date="2023-04" db="EMBL/GenBank/DDBJ databases">
        <title>Genome of Basidiobolus ranarum AG-B5.</title>
        <authorList>
            <person name="Stajich J.E."/>
            <person name="Carter-House D."/>
            <person name="Gryganskyi A."/>
        </authorList>
    </citation>
    <scope>NUCLEOTIDE SEQUENCE [LARGE SCALE GENOMIC DNA]</scope>
    <source>
        <strain evidence="1 2">AG-B5</strain>
    </source>
</reference>